<protein>
    <submittedName>
        <fullName evidence="1">Uncharacterized protein</fullName>
    </submittedName>
</protein>
<comment type="caution">
    <text evidence="1">The sequence shown here is derived from an EMBL/GenBank/DDBJ whole genome shotgun (WGS) entry which is preliminary data.</text>
</comment>
<evidence type="ECO:0000313" key="1">
    <source>
        <dbReference type="EMBL" id="KAL2276026.1"/>
    </source>
</evidence>
<organism evidence="1 2">
    <name type="scientific">Diaporthe vaccinii</name>
    <dbReference type="NCBI Taxonomy" id="105482"/>
    <lineage>
        <taxon>Eukaryota</taxon>
        <taxon>Fungi</taxon>
        <taxon>Dikarya</taxon>
        <taxon>Ascomycota</taxon>
        <taxon>Pezizomycotina</taxon>
        <taxon>Sordariomycetes</taxon>
        <taxon>Sordariomycetidae</taxon>
        <taxon>Diaporthales</taxon>
        <taxon>Diaporthaceae</taxon>
        <taxon>Diaporthe</taxon>
        <taxon>Diaporthe eres species complex</taxon>
    </lineage>
</organism>
<gene>
    <name evidence="1" type="ORF">FJTKL_01421</name>
</gene>
<sequence length="147" mass="16385">MVRSVHWASLTCAHAKRNVVTSHPNSRIRGSETICLSAARSFIKTLNDATTRPDNSRYNLLCPQTDYLLGTISVLYRNIFKYPHRMSAKADVEHLRAGTIHFERHASSADIITTLDKLFQAMLTSAEKVTAKEPTPDVCTITVAEPT</sequence>
<name>A0ABR4E0T2_9PEZI</name>
<reference evidence="1 2" key="1">
    <citation type="submission" date="2024-03" db="EMBL/GenBank/DDBJ databases">
        <title>A high-quality draft genome sequence of Diaporthe vaccinii, a causative agent of upright dieback and viscid rot disease in cranberry plants.</title>
        <authorList>
            <person name="Sarrasin M."/>
            <person name="Lang B.F."/>
            <person name="Burger G."/>
        </authorList>
    </citation>
    <scope>NUCLEOTIDE SEQUENCE [LARGE SCALE GENOMIC DNA]</scope>
    <source>
        <strain evidence="1 2">IS7</strain>
    </source>
</reference>
<proteinExistence type="predicted"/>
<accession>A0ABR4E0T2</accession>
<dbReference type="EMBL" id="JBAWTH010000123">
    <property type="protein sequence ID" value="KAL2276026.1"/>
    <property type="molecule type" value="Genomic_DNA"/>
</dbReference>
<evidence type="ECO:0000313" key="2">
    <source>
        <dbReference type="Proteomes" id="UP001600888"/>
    </source>
</evidence>
<dbReference type="Proteomes" id="UP001600888">
    <property type="component" value="Unassembled WGS sequence"/>
</dbReference>
<keyword evidence="2" id="KW-1185">Reference proteome</keyword>